<evidence type="ECO:0000313" key="16">
    <source>
        <dbReference type="EMBL" id="ANX11272.1"/>
    </source>
</evidence>
<dbReference type="GO" id="GO:0050661">
    <property type="term" value="F:NADP binding"/>
    <property type="evidence" value="ECO:0007669"/>
    <property type="project" value="InterPro"/>
</dbReference>
<dbReference type="RefSeq" id="WP_066286944.1">
    <property type="nucleotide sequence ID" value="NZ_CP016761.1"/>
</dbReference>
<dbReference type="KEGG" id="far:ABE41_004585"/>
<gene>
    <name evidence="16" type="ORF">ABE41_004585</name>
</gene>
<evidence type="ECO:0000259" key="14">
    <source>
        <dbReference type="Pfam" id="PF00742"/>
    </source>
</evidence>
<comment type="catalytic activity">
    <reaction evidence="11">
        <text>L-homoserine + NADP(+) = L-aspartate 4-semialdehyde + NADPH + H(+)</text>
        <dbReference type="Rhea" id="RHEA:15761"/>
        <dbReference type="ChEBI" id="CHEBI:15378"/>
        <dbReference type="ChEBI" id="CHEBI:57476"/>
        <dbReference type="ChEBI" id="CHEBI:57783"/>
        <dbReference type="ChEBI" id="CHEBI:58349"/>
        <dbReference type="ChEBI" id="CHEBI:537519"/>
        <dbReference type="EC" id="1.1.1.3"/>
    </reaction>
    <physiologicalReaction direction="right-to-left" evidence="11">
        <dbReference type="Rhea" id="RHEA:15763"/>
    </physiologicalReaction>
</comment>
<keyword evidence="7 12" id="KW-0791">Threonine biosynthesis</keyword>
<comment type="pathway">
    <text evidence="2 12">Amino-acid biosynthesis; L-methionine biosynthesis via de novo pathway; L-homoserine from L-aspartate: step 3/3.</text>
</comment>
<organism evidence="16 17">
    <name type="scientific">Fictibacillus arsenicus</name>
    <dbReference type="NCBI Taxonomy" id="255247"/>
    <lineage>
        <taxon>Bacteria</taxon>
        <taxon>Bacillati</taxon>
        <taxon>Bacillota</taxon>
        <taxon>Bacilli</taxon>
        <taxon>Bacillales</taxon>
        <taxon>Fictibacillaceae</taxon>
        <taxon>Fictibacillus</taxon>
    </lineage>
</organism>
<comment type="pathway">
    <text evidence="1 12">Amino-acid biosynthesis; L-threonine biosynthesis; L-threonine from L-aspartate: step 3/5.</text>
</comment>
<dbReference type="InterPro" id="IPR036291">
    <property type="entry name" value="NAD(P)-bd_dom_sf"/>
</dbReference>
<name>A0A1B1Z1B0_9BACL</name>
<dbReference type="InterPro" id="IPR001342">
    <property type="entry name" value="HDH_cat"/>
</dbReference>
<accession>A0A1B1Z1B0</accession>
<dbReference type="Gene3D" id="3.40.50.720">
    <property type="entry name" value="NAD(P)-binding Rossmann-like Domain"/>
    <property type="match status" value="1"/>
</dbReference>
<keyword evidence="6 12" id="KW-0028">Amino-acid biosynthesis</keyword>
<dbReference type="Gene3D" id="3.30.360.10">
    <property type="entry name" value="Dihydrodipicolinate Reductase, domain 2"/>
    <property type="match status" value="1"/>
</dbReference>
<dbReference type="UniPathway" id="UPA00051">
    <property type="reaction ID" value="UER00465"/>
</dbReference>
<feature type="domain" description="Homoserine dehydrogenase catalytic" evidence="14">
    <location>
        <begin position="136"/>
        <end position="313"/>
    </location>
</feature>
<keyword evidence="9" id="KW-0915">Sodium</keyword>
<dbReference type="GO" id="GO:0004412">
    <property type="term" value="F:homoserine dehydrogenase activity"/>
    <property type="evidence" value="ECO:0007669"/>
    <property type="project" value="UniProtKB-EC"/>
</dbReference>
<reference evidence="16 17" key="1">
    <citation type="submission" date="2016-08" db="EMBL/GenBank/DDBJ databases">
        <title>Complete genome sequence of Fictibacillus arsenicus G25-54, a strain with toxicity to nematodes and a potential arsenic-resistance activity.</title>
        <authorList>
            <person name="Zheng Z."/>
        </authorList>
    </citation>
    <scope>NUCLEOTIDE SEQUENCE [LARGE SCALE GENOMIC DNA]</scope>
    <source>
        <strain evidence="16 17">G25-54</strain>
    </source>
</reference>
<dbReference type="Proteomes" id="UP000077412">
    <property type="component" value="Chromosome"/>
</dbReference>
<proteinExistence type="inferred from homology"/>
<evidence type="ECO:0000256" key="13">
    <source>
        <dbReference type="RuleBase" id="RU004171"/>
    </source>
</evidence>
<dbReference type="STRING" id="255247.ABE41_004585"/>
<feature type="domain" description="Aspartate/homoserine dehydrogenase NAD-binding" evidence="15">
    <location>
        <begin position="10"/>
        <end position="127"/>
    </location>
</feature>
<evidence type="ECO:0000256" key="9">
    <source>
        <dbReference type="ARBA" id="ARBA00023053"/>
    </source>
</evidence>
<dbReference type="GO" id="GO:0009088">
    <property type="term" value="P:threonine biosynthetic process"/>
    <property type="evidence" value="ECO:0007669"/>
    <property type="project" value="UniProtKB-UniPathway"/>
</dbReference>
<evidence type="ECO:0000259" key="15">
    <source>
        <dbReference type="Pfam" id="PF03447"/>
    </source>
</evidence>
<evidence type="ECO:0000256" key="1">
    <source>
        <dbReference type="ARBA" id="ARBA00005056"/>
    </source>
</evidence>
<keyword evidence="8 12" id="KW-0560">Oxidoreductase</keyword>
<dbReference type="InterPro" id="IPR019811">
    <property type="entry name" value="HDH_CS"/>
</dbReference>
<protein>
    <recommendedName>
        <fullName evidence="5 12">Homoserine dehydrogenase</fullName>
        <ecNumber evidence="4 12">1.1.1.3</ecNumber>
    </recommendedName>
</protein>
<dbReference type="InterPro" id="IPR005106">
    <property type="entry name" value="Asp/hSer_DH_NAD-bd"/>
</dbReference>
<evidence type="ECO:0000313" key="17">
    <source>
        <dbReference type="Proteomes" id="UP000077412"/>
    </source>
</evidence>
<evidence type="ECO:0000256" key="4">
    <source>
        <dbReference type="ARBA" id="ARBA00013213"/>
    </source>
</evidence>
<dbReference type="GO" id="GO:0009086">
    <property type="term" value="P:methionine biosynthetic process"/>
    <property type="evidence" value="ECO:0007669"/>
    <property type="project" value="UniProtKB-KW"/>
</dbReference>
<comment type="similarity">
    <text evidence="3 13">Belongs to the homoserine dehydrogenase family.</text>
</comment>
<evidence type="ECO:0000256" key="10">
    <source>
        <dbReference type="ARBA" id="ARBA00023167"/>
    </source>
</evidence>
<keyword evidence="17" id="KW-1185">Reference proteome</keyword>
<dbReference type="OrthoDB" id="9808167at2"/>
<evidence type="ECO:0000256" key="11">
    <source>
        <dbReference type="ARBA" id="ARBA00048841"/>
    </source>
</evidence>
<evidence type="ECO:0000256" key="6">
    <source>
        <dbReference type="ARBA" id="ARBA00022605"/>
    </source>
</evidence>
<dbReference type="UniPathway" id="UPA00050">
    <property type="reaction ID" value="UER00063"/>
</dbReference>
<sequence>MAPIKAALLGFGTVGQGVYEALKTHREQLKSVLGEEVIIEAILVKDGAKKRDVDEHILVTTDFDEVLNIPDLQIVFEAIVGEEPGFTYLSKAIEKGCRVITANKVMFARHGKTLLEKAEAAGVSVGYEATTAGGTPIIRSISQLLQVNDILSVEAILNGTSNYILTNMREKGSAFEDVLKTAQDLGYAEADPVNDVEGFDAFYKLMILSELSFGSSPNWDEVERKGITEVSSEQIEVFTRWGYKVKHLARIRSDSGLFTASVKPVLVDSEHPLYGVEDVQNAIMVETSLAGKVTVQGAGAGKLPTASAMVEDLTYVLQSHSGAAVRKKQSVLKVDSSSSESGSSSLVGEYVVIGSSVGFNGSDDIQLLKQDVRGDLVYLLIRCHEETAKSLKANSELVVYEVAGKLKPAEVKVEDRDLVLQRVINL</sequence>
<keyword evidence="10 12" id="KW-0486">Methionine biosynthesis</keyword>
<dbReference type="Pfam" id="PF03447">
    <property type="entry name" value="NAD_binding_3"/>
    <property type="match status" value="1"/>
</dbReference>
<evidence type="ECO:0000256" key="2">
    <source>
        <dbReference type="ARBA" id="ARBA00005062"/>
    </source>
</evidence>
<dbReference type="SUPFAM" id="SSF51735">
    <property type="entry name" value="NAD(P)-binding Rossmann-fold domains"/>
    <property type="match status" value="1"/>
</dbReference>
<dbReference type="PROSITE" id="PS01042">
    <property type="entry name" value="HOMOSER_DHGENASE"/>
    <property type="match status" value="1"/>
</dbReference>
<keyword evidence="12" id="KW-0521">NADP</keyword>
<evidence type="ECO:0000256" key="8">
    <source>
        <dbReference type="ARBA" id="ARBA00023002"/>
    </source>
</evidence>
<dbReference type="FunFam" id="3.30.360.10:FF:000005">
    <property type="entry name" value="Homoserine dehydrogenase"/>
    <property type="match status" value="1"/>
</dbReference>
<evidence type="ECO:0000256" key="5">
    <source>
        <dbReference type="ARBA" id="ARBA00013376"/>
    </source>
</evidence>
<evidence type="ECO:0000256" key="3">
    <source>
        <dbReference type="ARBA" id="ARBA00006753"/>
    </source>
</evidence>
<dbReference type="PANTHER" id="PTHR43331">
    <property type="entry name" value="HOMOSERINE DEHYDROGENASE"/>
    <property type="match status" value="1"/>
</dbReference>
<dbReference type="SUPFAM" id="SSF55347">
    <property type="entry name" value="Glyceraldehyde-3-phosphate dehydrogenase-like, C-terminal domain"/>
    <property type="match status" value="1"/>
</dbReference>
<dbReference type="NCBIfam" id="NF004976">
    <property type="entry name" value="PRK06349.1"/>
    <property type="match status" value="1"/>
</dbReference>
<dbReference type="EMBL" id="CP016761">
    <property type="protein sequence ID" value="ANX11272.1"/>
    <property type="molecule type" value="Genomic_DNA"/>
</dbReference>
<evidence type="ECO:0000256" key="12">
    <source>
        <dbReference type="RuleBase" id="RU000579"/>
    </source>
</evidence>
<dbReference type="EC" id="1.1.1.3" evidence="4 12"/>
<dbReference type="AlphaFoldDB" id="A0A1B1Z1B0"/>
<dbReference type="PANTHER" id="PTHR43331:SF1">
    <property type="entry name" value="HOMOSERINE DEHYDROGENASE"/>
    <property type="match status" value="1"/>
</dbReference>
<dbReference type="Pfam" id="PF00742">
    <property type="entry name" value="Homoserine_dh"/>
    <property type="match status" value="1"/>
</dbReference>
<evidence type="ECO:0000256" key="7">
    <source>
        <dbReference type="ARBA" id="ARBA00022697"/>
    </source>
</evidence>